<dbReference type="SUPFAM" id="SSF54427">
    <property type="entry name" value="NTF2-like"/>
    <property type="match status" value="1"/>
</dbReference>
<accession>A0ABY2RZD5</accession>
<dbReference type="EMBL" id="SWMS01000015">
    <property type="protein sequence ID" value="TKG66639.1"/>
    <property type="molecule type" value="Genomic_DNA"/>
</dbReference>
<evidence type="ECO:0000313" key="2">
    <source>
        <dbReference type="EMBL" id="TKG66639.1"/>
    </source>
</evidence>
<protein>
    <recommendedName>
        <fullName evidence="1">SnoaL-like domain-containing protein</fullName>
    </recommendedName>
</protein>
<reference evidence="2 3" key="1">
    <citation type="journal article" date="2015" name="Antonie Van Leeuwenhoek">
        <title>Prauserella endophytica sp. nov., an endophytic actinobacterium isolated from Tamarix taklamakanensis.</title>
        <authorList>
            <person name="Liu J.M."/>
            <person name="Habden X."/>
            <person name="Guo L."/>
            <person name="Tuo L."/>
            <person name="Jiang Z.K."/>
            <person name="Liu S.W."/>
            <person name="Liu X.F."/>
            <person name="Chen L."/>
            <person name="Li R.F."/>
            <person name="Zhang Y.Q."/>
            <person name="Sun C.H."/>
        </authorList>
    </citation>
    <scope>NUCLEOTIDE SEQUENCE [LARGE SCALE GENOMIC DNA]</scope>
    <source>
        <strain evidence="2 3">CGMCC 4.7182</strain>
    </source>
</reference>
<dbReference type="InterPro" id="IPR037401">
    <property type="entry name" value="SnoaL-like"/>
</dbReference>
<dbReference type="Gene3D" id="3.10.450.50">
    <property type="match status" value="1"/>
</dbReference>
<evidence type="ECO:0000259" key="1">
    <source>
        <dbReference type="Pfam" id="PF12680"/>
    </source>
</evidence>
<feature type="domain" description="SnoaL-like" evidence="1">
    <location>
        <begin position="58"/>
        <end position="163"/>
    </location>
</feature>
<dbReference type="Proteomes" id="UP000309992">
    <property type="component" value="Unassembled WGS sequence"/>
</dbReference>
<dbReference type="InterPro" id="IPR032710">
    <property type="entry name" value="NTF2-like_dom_sf"/>
</dbReference>
<keyword evidence="3" id="KW-1185">Reference proteome</keyword>
<proteinExistence type="predicted"/>
<dbReference type="Pfam" id="PF12680">
    <property type="entry name" value="SnoaL_2"/>
    <property type="match status" value="1"/>
</dbReference>
<sequence>MPIGSCWGESEMVLRGVDGHGSTNFNGGWTREQVNIGLALRAWSFFYINSTYRASGNGDEVLFELLAEDVVWSHEGPKCPGLPTYPGEVRGKRALVEMLTWEQDVIVDVDLEDPVAKPLEFLASGDRVVMINEERYFITKTAKTVRNNWNAVVMDFADGLITKIRIISNLNDYIESELGVGWSSHVPEST</sequence>
<organism evidence="2 3">
    <name type="scientific">Prauserella endophytica</name>
    <dbReference type="NCBI Taxonomy" id="1592324"/>
    <lineage>
        <taxon>Bacteria</taxon>
        <taxon>Bacillati</taxon>
        <taxon>Actinomycetota</taxon>
        <taxon>Actinomycetes</taxon>
        <taxon>Pseudonocardiales</taxon>
        <taxon>Pseudonocardiaceae</taxon>
        <taxon>Prauserella</taxon>
        <taxon>Prauserella coralliicola group</taxon>
    </lineage>
</organism>
<comment type="caution">
    <text evidence="2">The sequence shown here is derived from an EMBL/GenBank/DDBJ whole genome shotgun (WGS) entry which is preliminary data.</text>
</comment>
<gene>
    <name evidence="2" type="ORF">FCN18_24555</name>
</gene>
<evidence type="ECO:0000313" key="3">
    <source>
        <dbReference type="Proteomes" id="UP000309992"/>
    </source>
</evidence>
<name>A0ABY2RZD5_9PSEU</name>
<dbReference type="RefSeq" id="WP_137096203.1">
    <property type="nucleotide sequence ID" value="NZ_SWMS01000015.1"/>
</dbReference>